<feature type="region of interest" description="Disordered" evidence="1">
    <location>
        <begin position="42"/>
        <end position="63"/>
    </location>
</feature>
<evidence type="ECO:0000313" key="3">
    <source>
        <dbReference type="Proteomes" id="UP000837857"/>
    </source>
</evidence>
<name>A0ABN8HTD6_9NEOP</name>
<evidence type="ECO:0000256" key="1">
    <source>
        <dbReference type="SAM" id="MobiDB-lite"/>
    </source>
</evidence>
<accession>A0ABN8HTD6</accession>
<feature type="compositionally biased region" description="Basic residues" evidence="1">
    <location>
        <begin position="42"/>
        <end position="60"/>
    </location>
</feature>
<reference evidence="2" key="1">
    <citation type="submission" date="2022-03" db="EMBL/GenBank/DDBJ databases">
        <authorList>
            <person name="Martin H S."/>
        </authorList>
    </citation>
    <scope>NUCLEOTIDE SEQUENCE</scope>
</reference>
<evidence type="ECO:0000313" key="2">
    <source>
        <dbReference type="EMBL" id="CAH2039169.1"/>
    </source>
</evidence>
<gene>
    <name evidence="2" type="ORF">IPOD504_LOCUS1540</name>
</gene>
<organism evidence="2 3">
    <name type="scientific">Iphiclides podalirius</name>
    <name type="common">scarce swallowtail</name>
    <dbReference type="NCBI Taxonomy" id="110791"/>
    <lineage>
        <taxon>Eukaryota</taxon>
        <taxon>Metazoa</taxon>
        <taxon>Ecdysozoa</taxon>
        <taxon>Arthropoda</taxon>
        <taxon>Hexapoda</taxon>
        <taxon>Insecta</taxon>
        <taxon>Pterygota</taxon>
        <taxon>Neoptera</taxon>
        <taxon>Endopterygota</taxon>
        <taxon>Lepidoptera</taxon>
        <taxon>Glossata</taxon>
        <taxon>Ditrysia</taxon>
        <taxon>Papilionoidea</taxon>
        <taxon>Papilionidae</taxon>
        <taxon>Papilioninae</taxon>
        <taxon>Iphiclides</taxon>
    </lineage>
</organism>
<keyword evidence="3" id="KW-1185">Reference proteome</keyword>
<dbReference type="EMBL" id="OW152823">
    <property type="protein sequence ID" value="CAH2039169.1"/>
    <property type="molecule type" value="Genomic_DNA"/>
</dbReference>
<protein>
    <submittedName>
        <fullName evidence="2">Uncharacterized protein</fullName>
    </submittedName>
</protein>
<dbReference type="Proteomes" id="UP000837857">
    <property type="component" value="Chromosome 11"/>
</dbReference>
<sequence>MGLTVNICIQDLNCLHHLSKQKTLRDCQYAITVPKLVIKHHPVTRYPKRKEKQPKGKKKQGTVPLVMSSQQVKMMISMLNVYA</sequence>
<feature type="non-terminal residue" evidence="2">
    <location>
        <position position="83"/>
    </location>
</feature>
<proteinExistence type="predicted"/>